<protein>
    <recommendedName>
        <fullName evidence="10">EF-hand domain-containing protein</fullName>
    </recommendedName>
</protein>
<feature type="signal peptide" evidence="9">
    <location>
        <begin position="1"/>
        <end position="17"/>
    </location>
</feature>
<keyword evidence="5" id="KW-0106">Calcium</keyword>
<dbReference type="Gene3D" id="1.20.1280.290">
    <property type="match status" value="1"/>
</dbReference>
<dbReference type="InterPro" id="IPR018247">
    <property type="entry name" value="EF_Hand_1_Ca_BS"/>
</dbReference>
<dbReference type="GO" id="GO:0016020">
    <property type="term" value="C:membrane"/>
    <property type="evidence" value="ECO:0007669"/>
    <property type="project" value="UniProtKB-SubCell"/>
</dbReference>
<dbReference type="PROSITE" id="PS00018">
    <property type="entry name" value="EF_HAND_1"/>
    <property type="match status" value="2"/>
</dbReference>
<dbReference type="Pfam" id="PF13499">
    <property type="entry name" value="EF-hand_7"/>
    <property type="match status" value="1"/>
</dbReference>
<reference evidence="11" key="1">
    <citation type="submission" date="2021-01" db="EMBL/GenBank/DDBJ databases">
        <authorList>
            <person name="Corre E."/>
            <person name="Pelletier E."/>
            <person name="Niang G."/>
            <person name="Scheremetjew M."/>
            <person name="Finn R."/>
            <person name="Kale V."/>
            <person name="Holt S."/>
            <person name="Cochrane G."/>
            <person name="Meng A."/>
            <person name="Brown T."/>
            <person name="Cohen L."/>
        </authorList>
    </citation>
    <scope>NUCLEOTIDE SEQUENCE</scope>
    <source>
        <strain evidence="11">PLY182g</strain>
    </source>
</reference>
<accession>A0A7S0LPZ0</accession>
<dbReference type="CDD" id="cd00051">
    <property type="entry name" value="EFh"/>
    <property type="match status" value="1"/>
</dbReference>
<dbReference type="PANTHER" id="PTHR12226">
    <property type="entry name" value="MANNOSE-P-DOLICHOL UTILIZATION DEFECT 1 LEC35 -RELATED"/>
    <property type="match status" value="1"/>
</dbReference>
<feature type="chain" id="PRO_5030985831" description="EF-hand domain-containing protein" evidence="9">
    <location>
        <begin position="18"/>
        <end position="377"/>
    </location>
</feature>
<dbReference type="PROSITE" id="PS50222">
    <property type="entry name" value="EF_HAND_2"/>
    <property type="match status" value="2"/>
</dbReference>
<name>A0A7S0LPZ0_9EUKA</name>
<comment type="subcellular location">
    <subcellularLocation>
        <location evidence="1">Membrane</location>
        <topology evidence="1">Multi-pass membrane protein</topology>
    </subcellularLocation>
</comment>
<dbReference type="InterPro" id="IPR011992">
    <property type="entry name" value="EF-hand-dom_pair"/>
</dbReference>
<dbReference type="Gene3D" id="1.10.238.10">
    <property type="entry name" value="EF-hand"/>
    <property type="match status" value="1"/>
</dbReference>
<keyword evidence="7" id="KW-0472">Membrane</keyword>
<dbReference type="SMART" id="SM00054">
    <property type="entry name" value="EFh"/>
    <property type="match status" value="2"/>
</dbReference>
<evidence type="ECO:0000256" key="1">
    <source>
        <dbReference type="ARBA" id="ARBA00004141"/>
    </source>
</evidence>
<feature type="domain" description="EF-hand" evidence="10">
    <location>
        <begin position="304"/>
        <end position="339"/>
    </location>
</feature>
<keyword evidence="9" id="KW-0732">Signal</keyword>
<dbReference type="EMBL" id="HBEY01043830">
    <property type="protein sequence ID" value="CAD8617605.1"/>
    <property type="molecule type" value="Transcribed_RNA"/>
</dbReference>
<keyword evidence="2" id="KW-0813">Transport</keyword>
<evidence type="ECO:0000313" key="11">
    <source>
        <dbReference type="EMBL" id="CAD8617605.1"/>
    </source>
</evidence>
<dbReference type="InterPro" id="IPR006603">
    <property type="entry name" value="PQ-loop_rpt"/>
</dbReference>
<evidence type="ECO:0000256" key="4">
    <source>
        <dbReference type="ARBA" id="ARBA00022737"/>
    </source>
</evidence>
<sequence>MASSVLFLMTAVSIAHGFAPVSVTATRNYCGRSYSIAQMNLPHRGVASQPRHRPPQASSAAAPIIGSVMAVGSAVKGLPQIVRIFRARSTSGLAPAALYGDMLVFATKVCYHSRMHYPLSAWSELLFLLAQNLVCISLRHCFDAGSLRQRWLFAAADVVIGACVVGVLIALPRTLLPWLSLSTAPLLLCSYSAQISTNIRRKSTGQLAPLTVLLRGAGSLVRVGTTLTQLGGDPAVLGNHCIGAIGSTILLVQIGWYKTEGALRSVQAVRAARDYERLPNAAVKAAQTVLLWRSLGGFDPETQISDAQLHAAFNAIDTDGSGSITRNELAEAVMRSAPTDLDEVVEMLLAGADRDGSQTVDFEEYLAIMTHGERICS</sequence>
<keyword evidence="3" id="KW-0812">Transmembrane</keyword>
<evidence type="ECO:0000256" key="5">
    <source>
        <dbReference type="ARBA" id="ARBA00022837"/>
    </source>
</evidence>
<evidence type="ECO:0000256" key="7">
    <source>
        <dbReference type="ARBA" id="ARBA00023136"/>
    </source>
</evidence>
<dbReference type="SUPFAM" id="SSF47473">
    <property type="entry name" value="EF-hand"/>
    <property type="match status" value="1"/>
</dbReference>
<evidence type="ECO:0000259" key="10">
    <source>
        <dbReference type="PROSITE" id="PS50222"/>
    </source>
</evidence>
<dbReference type="PANTHER" id="PTHR12226:SF2">
    <property type="entry name" value="MANNOSE-P-DOLICHOL UTILIZATION DEFECT 1 PROTEIN"/>
    <property type="match status" value="1"/>
</dbReference>
<evidence type="ECO:0000256" key="6">
    <source>
        <dbReference type="ARBA" id="ARBA00022989"/>
    </source>
</evidence>
<dbReference type="InterPro" id="IPR002048">
    <property type="entry name" value="EF_hand_dom"/>
</dbReference>
<evidence type="ECO:0000256" key="9">
    <source>
        <dbReference type="SAM" id="SignalP"/>
    </source>
</evidence>
<proteinExistence type="inferred from homology"/>
<dbReference type="InterPro" id="IPR016817">
    <property type="entry name" value="MannP-dilichol_defect-1"/>
</dbReference>
<dbReference type="GO" id="GO:0005509">
    <property type="term" value="F:calcium ion binding"/>
    <property type="evidence" value="ECO:0007669"/>
    <property type="project" value="InterPro"/>
</dbReference>
<evidence type="ECO:0000256" key="3">
    <source>
        <dbReference type="ARBA" id="ARBA00022692"/>
    </source>
</evidence>
<dbReference type="AlphaFoldDB" id="A0A7S0LPZ0"/>
<keyword evidence="6" id="KW-1133">Transmembrane helix</keyword>
<evidence type="ECO:0000256" key="8">
    <source>
        <dbReference type="ARBA" id="ARBA00038475"/>
    </source>
</evidence>
<comment type="similarity">
    <text evidence="8">Belongs to the MPDU1 (TC 2.A.43.3) family.</text>
</comment>
<dbReference type="Pfam" id="PF04193">
    <property type="entry name" value="PQ-loop"/>
    <property type="match status" value="2"/>
</dbReference>
<feature type="domain" description="EF-hand" evidence="10">
    <location>
        <begin position="340"/>
        <end position="375"/>
    </location>
</feature>
<gene>
    <name evidence="11" type="ORF">CPEL01642_LOCUS20986</name>
</gene>
<keyword evidence="4" id="KW-0677">Repeat</keyword>
<evidence type="ECO:0000256" key="2">
    <source>
        <dbReference type="ARBA" id="ARBA00022448"/>
    </source>
</evidence>
<organism evidence="11">
    <name type="scientific">Coccolithus braarudii</name>
    <dbReference type="NCBI Taxonomy" id="221442"/>
    <lineage>
        <taxon>Eukaryota</taxon>
        <taxon>Haptista</taxon>
        <taxon>Haptophyta</taxon>
        <taxon>Prymnesiophyceae</taxon>
        <taxon>Coccolithales</taxon>
        <taxon>Coccolithaceae</taxon>
        <taxon>Coccolithus</taxon>
    </lineage>
</organism>
<dbReference type="SMART" id="SM00679">
    <property type="entry name" value="CTNS"/>
    <property type="match status" value="2"/>
</dbReference>